<protein>
    <submittedName>
        <fullName evidence="1">Uncharacterized protein</fullName>
    </submittedName>
</protein>
<reference evidence="1" key="1">
    <citation type="journal article" date="2021" name="Proc. Natl. Acad. Sci. U.S.A.">
        <title>A Catalog of Tens of Thousands of Viruses from Human Metagenomes Reveals Hidden Associations with Chronic Diseases.</title>
        <authorList>
            <person name="Tisza M.J."/>
            <person name="Buck C.B."/>
        </authorList>
    </citation>
    <scope>NUCLEOTIDE SEQUENCE</scope>
    <source>
        <strain evidence="1">Ct2vX3</strain>
    </source>
</reference>
<accession>A0A8S5PXC5</accession>
<organism evidence="1">
    <name type="scientific">Siphoviridae sp. ct2vX3</name>
    <dbReference type="NCBI Taxonomy" id="2825318"/>
    <lineage>
        <taxon>Viruses</taxon>
        <taxon>Duplodnaviria</taxon>
        <taxon>Heunggongvirae</taxon>
        <taxon>Uroviricota</taxon>
        <taxon>Caudoviricetes</taxon>
    </lineage>
</organism>
<evidence type="ECO:0000313" key="1">
    <source>
        <dbReference type="EMBL" id="DAE11663.1"/>
    </source>
</evidence>
<name>A0A8S5PXC5_9CAUD</name>
<sequence>MSEYPSPAVFGNKTLQYLPVVGSNLLIFDLTNFFARYFSDTPALKYKLNTTYSS</sequence>
<dbReference type="EMBL" id="BK015535">
    <property type="protein sequence ID" value="DAE11663.1"/>
    <property type="molecule type" value="Genomic_DNA"/>
</dbReference>
<proteinExistence type="predicted"/>